<reference evidence="14 15" key="1">
    <citation type="submission" date="2020-08" db="EMBL/GenBank/DDBJ databases">
        <authorList>
            <person name="Xu S."/>
            <person name="Li A."/>
        </authorList>
    </citation>
    <scope>NUCLEOTIDE SEQUENCE [LARGE SCALE GENOMIC DNA]</scope>
    <source>
        <strain evidence="14 15">119BY6-57</strain>
    </source>
</reference>
<keyword evidence="14" id="KW-0675">Receptor</keyword>
<evidence type="ECO:0000313" key="14">
    <source>
        <dbReference type="EMBL" id="MBB1059722.1"/>
    </source>
</evidence>
<keyword evidence="7 8" id="KW-0998">Cell outer membrane</keyword>
<evidence type="ECO:0000256" key="10">
    <source>
        <dbReference type="SAM" id="MobiDB-lite"/>
    </source>
</evidence>
<evidence type="ECO:0000256" key="3">
    <source>
        <dbReference type="ARBA" id="ARBA00022452"/>
    </source>
</evidence>
<keyword evidence="11" id="KW-0732">Signal</keyword>
<dbReference type="Pfam" id="PF00593">
    <property type="entry name" value="TonB_dep_Rec_b-barrel"/>
    <property type="match status" value="1"/>
</dbReference>
<dbReference type="EMBL" id="JACHTF010000003">
    <property type="protein sequence ID" value="MBB1059722.1"/>
    <property type="molecule type" value="Genomic_DNA"/>
</dbReference>
<feature type="region of interest" description="Disordered" evidence="10">
    <location>
        <begin position="290"/>
        <end position="310"/>
    </location>
</feature>
<feature type="signal peptide" evidence="11">
    <location>
        <begin position="1"/>
        <end position="31"/>
    </location>
</feature>
<keyword evidence="6 8" id="KW-0472">Membrane</keyword>
<dbReference type="InterPro" id="IPR039426">
    <property type="entry name" value="TonB-dep_rcpt-like"/>
</dbReference>
<keyword evidence="5 9" id="KW-0798">TonB box</keyword>
<dbReference type="Proteomes" id="UP000523196">
    <property type="component" value="Unassembled WGS sequence"/>
</dbReference>
<dbReference type="GO" id="GO:0044718">
    <property type="term" value="P:siderophore transmembrane transport"/>
    <property type="evidence" value="ECO:0007669"/>
    <property type="project" value="TreeGrafter"/>
</dbReference>
<feature type="compositionally biased region" description="Basic and acidic residues" evidence="10">
    <location>
        <begin position="223"/>
        <end position="246"/>
    </location>
</feature>
<comment type="caution">
    <text evidence="14">The sequence shown here is derived from an EMBL/GenBank/DDBJ whole genome shotgun (WGS) entry which is preliminary data.</text>
</comment>
<dbReference type="InterPro" id="IPR037066">
    <property type="entry name" value="Plug_dom_sf"/>
</dbReference>
<dbReference type="AlphaFoldDB" id="A0A7W3TJZ5"/>
<dbReference type="GO" id="GO:0009279">
    <property type="term" value="C:cell outer membrane"/>
    <property type="evidence" value="ECO:0007669"/>
    <property type="project" value="UniProtKB-SubCell"/>
</dbReference>
<keyword evidence="2 8" id="KW-0813">Transport</keyword>
<dbReference type="InterPro" id="IPR036942">
    <property type="entry name" value="Beta-barrel_TonB_sf"/>
</dbReference>
<gene>
    <name evidence="14" type="ORF">H4F98_03965</name>
</gene>
<dbReference type="PROSITE" id="PS52016">
    <property type="entry name" value="TONB_DEPENDENT_REC_3"/>
    <property type="match status" value="1"/>
</dbReference>
<evidence type="ECO:0000259" key="13">
    <source>
        <dbReference type="Pfam" id="PF07715"/>
    </source>
</evidence>
<evidence type="ECO:0000313" key="15">
    <source>
        <dbReference type="Proteomes" id="UP000523196"/>
    </source>
</evidence>
<dbReference type="PANTHER" id="PTHR30069">
    <property type="entry name" value="TONB-DEPENDENT OUTER MEMBRANE RECEPTOR"/>
    <property type="match status" value="1"/>
</dbReference>
<evidence type="ECO:0000256" key="8">
    <source>
        <dbReference type="PROSITE-ProRule" id="PRU01360"/>
    </source>
</evidence>
<accession>A0A7W3TJZ5</accession>
<keyword evidence="3 8" id="KW-1134">Transmembrane beta strand</keyword>
<dbReference type="SUPFAM" id="SSF56935">
    <property type="entry name" value="Porins"/>
    <property type="match status" value="1"/>
</dbReference>
<dbReference type="GO" id="GO:0015344">
    <property type="term" value="F:siderophore uptake transmembrane transporter activity"/>
    <property type="evidence" value="ECO:0007669"/>
    <property type="project" value="TreeGrafter"/>
</dbReference>
<evidence type="ECO:0000259" key="12">
    <source>
        <dbReference type="Pfam" id="PF00593"/>
    </source>
</evidence>
<evidence type="ECO:0000256" key="1">
    <source>
        <dbReference type="ARBA" id="ARBA00004571"/>
    </source>
</evidence>
<dbReference type="InterPro" id="IPR000531">
    <property type="entry name" value="Beta-barrel_TonB"/>
</dbReference>
<evidence type="ECO:0000256" key="4">
    <source>
        <dbReference type="ARBA" id="ARBA00022692"/>
    </source>
</evidence>
<evidence type="ECO:0000256" key="11">
    <source>
        <dbReference type="SAM" id="SignalP"/>
    </source>
</evidence>
<evidence type="ECO:0000256" key="9">
    <source>
        <dbReference type="RuleBase" id="RU003357"/>
    </source>
</evidence>
<keyword evidence="4 8" id="KW-0812">Transmembrane</keyword>
<protein>
    <submittedName>
        <fullName evidence="14">TonB-dependent receptor</fullName>
    </submittedName>
</protein>
<name>A0A7W3TJZ5_9GAMM</name>
<feature type="domain" description="TonB-dependent receptor-like beta-barrel" evidence="12">
    <location>
        <begin position="337"/>
        <end position="696"/>
    </location>
</feature>
<dbReference type="PANTHER" id="PTHR30069:SF40">
    <property type="entry name" value="TONB-DEPENDENT RECEPTOR NMB0964-RELATED"/>
    <property type="match status" value="1"/>
</dbReference>
<evidence type="ECO:0000256" key="5">
    <source>
        <dbReference type="ARBA" id="ARBA00023077"/>
    </source>
</evidence>
<proteinExistence type="inferred from homology"/>
<evidence type="ECO:0000256" key="2">
    <source>
        <dbReference type="ARBA" id="ARBA00022448"/>
    </source>
</evidence>
<keyword evidence="15" id="KW-1185">Reference proteome</keyword>
<feature type="region of interest" description="Disordered" evidence="10">
    <location>
        <begin position="223"/>
        <end position="254"/>
    </location>
</feature>
<evidence type="ECO:0000256" key="6">
    <source>
        <dbReference type="ARBA" id="ARBA00023136"/>
    </source>
</evidence>
<sequence length="727" mass="78543">MPMPNTAPFSRRHRRLPLVVALALALPLAHAEEPAPTHEHDAVDLDSVQVRASPLASTAEELTRPVEVLAGERLDASKANSLGETVSRLPGVQSSYFGPGVGRPIVRGFDGARVQVLNDGLGAGDVSTVSVDHAVSIEPFLANQVEVLKGPATLLYGSGAIGGAVNVVDGRIPEEATYTPLEGRAELRGGTVNDERTGMARLDGTSSDGHLVFHFDALHRETGDYDIPGHAESEDAHEAEPGHDEEGASGTLPNSALRTDAAALGVSWVGERGFVGLGYSLFNSRYGVPGHSHGEEDDHDHGHDDDAHEEEGPVSIVMDQRRGELRGGLQDVGPFASMRVKLARTEYTHTEYEGEEVGTVFDNDSTEARIELTHRPLLGWDGAIGLQWADRDFRAIGDEAFVPASATRDTGIFWIGRREAGPLKFEVGARHDRNRIDVDEARAIGPDRTFDATSLSASMRWNINPDLHLSIGLDHAQRTPVAEELYSNGLHVATGSVELGDPDLHEETANRAELGLHWHHGPFKLGASIYHVRYDDFIYLAETGVDDGGPVRAWTQDDARFNGAEAEASWAFAENASGRWDVRVFGDIVDAELTGSGTRDIDIAVPHGDHDHDYTVSLARSGNLPRIAPARLGGELRWERDAWRASLGAIRYAEQDDVAQGESPTPGYTLVDAHLAWHLDTAAGGAWEVFLDGSNLLDEEARVHTSFLKDLAPLPGRGVAFGVRAFF</sequence>
<comment type="similarity">
    <text evidence="8 9">Belongs to the TonB-dependent receptor family.</text>
</comment>
<feature type="domain" description="TonB-dependent receptor plug" evidence="13">
    <location>
        <begin position="60"/>
        <end position="164"/>
    </location>
</feature>
<dbReference type="Gene3D" id="2.40.170.20">
    <property type="entry name" value="TonB-dependent receptor, beta-barrel domain"/>
    <property type="match status" value="1"/>
</dbReference>
<feature type="compositionally biased region" description="Basic and acidic residues" evidence="10">
    <location>
        <begin position="292"/>
        <end position="306"/>
    </location>
</feature>
<dbReference type="InterPro" id="IPR012910">
    <property type="entry name" value="Plug_dom"/>
</dbReference>
<dbReference type="Gene3D" id="2.170.130.10">
    <property type="entry name" value="TonB-dependent receptor, plug domain"/>
    <property type="match status" value="1"/>
</dbReference>
<feature type="chain" id="PRO_5030509771" evidence="11">
    <location>
        <begin position="32"/>
        <end position="727"/>
    </location>
</feature>
<dbReference type="Pfam" id="PF07715">
    <property type="entry name" value="Plug"/>
    <property type="match status" value="1"/>
</dbReference>
<comment type="subcellular location">
    <subcellularLocation>
        <location evidence="1 8">Cell outer membrane</location>
        <topology evidence="1 8">Multi-pass membrane protein</topology>
    </subcellularLocation>
</comment>
<evidence type="ECO:0000256" key="7">
    <source>
        <dbReference type="ARBA" id="ARBA00023237"/>
    </source>
</evidence>
<organism evidence="14 15">
    <name type="scientific">Marilutibacter spongiae</name>
    <dbReference type="NCBI Taxonomy" id="2025720"/>
    <lineage>
        <taxon>Bacteria</taxon>
        <taxon>Pseudomonadati</taxon>
        <taxon>Pseudomonadota</taxon>
        <taxon>Gammaproteobacteria</taxon>
        <taxon>Lysobacterales</taxon>
        <taxon>Lysobacteraceae</taxon>
        <taxon>Marilutibacter</taxon>
    </lineage>
</organism>